<dbReference type="InterPro" id="IPR020095">
    <property type="entry name" value="PsdUridine_synth_TruA_C"/>
</dbReference>
<comment type="similarity">
    <text evidence="1">Belongs to the tRNA pseudouridine synthase TruA family.</text>
</comment>
<dbReference type="SUPFAM" id="SSF55120">
    <property type="entry name" value="Pseudouridine synthase"/>
    <property type="match status" value="1"/>
</dbReference>
<gene>
    <name evidence="7" type="ORF">Cgig2_034135</name>
</gene>
<dbReference type="OrthoDB" id="10256309at2759"/>
<proteinExistence type="inferred from homology"/>
<keyword evidence="6" id="KW-0472">Membrane</keyword>
<dbReference type="InterPro" id="IPR020094">
    <property type="entry name" value="TruA/RsuA/RluB/E/F_N"/>
</dbReference>
<dbReference type="Gene3D" id="3.30.70.580">
    <property type="entry name" value="Pseudouridine synthase I, catalytic domain, N-terminal subdomain"/>
    <property type="match status" value="1"/>
</dbReference>
<organism evidence="7 8">
    <name type="scientific">Carnegiea gigantea</name>
    <dbReference type="NCBI Taxonomy" id="171969"/>
    <lineage>
        <taxon>Eukaryota</taxon>
        <taxon>Viridiplantae</taxon>
        <taxon>Streptophyta</taxon>
        <taxon>Embryophyta</taxon>
        <taxon>Tracheophyta</taxon>
        <taxon>Spermatophyta</taxon>
        <taxon>Magnoliopsida</taxon>
        <taxon>eudicotyledons</taxon>
        <taxon>Gunneridae</taxon>
        <taxon>Pentapetalae</taxon>
        <taxon>Caryophyllales</taxon>
        <taxon>Cactineae</taxon>
        <taxon>Cactaceae</taxon>
        <taxon>Cactoideae</taxon>
        <taxon>Echinocereeae</taxon>
        <taxon>Carnegiea</taxon>
    </lineage>
</organism>
<comment type="caution">
    <text evidence="7">The sequence shown here is derived from an EMBL/GenBank/DDBJ whole genome shotgun (WGS) entry which is preliminary data.</text>
</comment>
<dbReference type="GO" id="GO:1990481">
    <property type="term" value="P:mRNA pseudouridine synthesis"/>
    <property type="evidence" value="ECO:0007669"/>
    <property type="project" value="TreeGrafter"/>
</dbReference>
<keyword evidence="6" id="KW-0812">Transmembrane</keyword>
<name>A0A9Q1KFG1_9CARY</name>
<evidence type="ECO:0000313" key="7">
    <source>
        <dbReference type="EMBL" id="KAJ8441876.1"/>
    </source>
</evidence>
<dbReference type="Gene3D" id="3.30.70.660">
    <property type="entry name" value="Pseudouridine synthase I, catalytic domain, C-terminal subdomain"/>
    <property type="match status" value="1"/>
</dbReference>
<evidence type="ECO:0000256" key="4">
    <source>
        <dbReference type="ARBA" id="ARBA00036943"/>
    </source>
</evidence>
<dbReference type="GO" id="GO:0005634">
    <property type="term" value="C:nucleus"/>
    <property type="evidence" value="ECO:0007669"/>
    <property type="project" value="TreeGrafter"/>
</dbReference>
<sequence length="436" mass="49963">MAASSLRLSLISPWPWRNTRPSRSCYHYYYDNNNNNTAWIFSKRYLVSSLSSTSAAPSAPHPEIPTDLTPSSPPPSSSSSYPLKWEAFRKKKVVMRVGYVGTNYRGLQKQRDENIRTIEEALEHALYNVGGIHDRNYGNLHKIAWVKSSRTDKGVHSLATTISLKLEIPDYAWRNDPDGVALANIVNSNLPDDIRVFSILPSQRRFDPRRECHVRNYSYLLPAEIIGITDNSSTAEVDYHISDFNGILSTFEGEHPFHNYTARSKYQKRPLRGHSKRRDKLYCEVLPAEIEEINGDSHFSNDETDASSDEELVTSSLDYSDSDVRVPSEDGLADERRNETSVIPIRARWLHERDEADRLSSAHWRKILQCSCGKLGWSFGMGFVELSICGESFMLHQVSSFLVYAKNFYFLFFIFLVKDRKMKQVYLMPALRVLLA</sequence>
<dbReference type="EMBL" id="JAKOGI010000151">
    <property type="protein sequence ID" value="KAJ8441876.1"/>
    <property type="molecule type" value="Genomic_DNA"/>
</dbReference>
<evidence type="ECO:0000313" key="8">
    <source>
        <dbReference type="Proteomes" id="UP001153076"/>
    </source>
</evidence>
<dbReference type="PANTHER" id="PTHR11142:SF9">
    <property type="entry name" value="TRNA PSEUDOURIDINE SYNTHASE-RELATED"/>
    <property type="match status" value="1"/>
</dbReference>
<protein>
    <recommendedName>
        <fullName evidence="9">tRNA pseudouridine synthase</fullName>
    </recommendedName>
</protein>
<evidence type="ECO:0000256" key="5">
    <source>
        <dbReference type="SAM" id="MobiDB-lite"/>
    </source>
</evidence>
<keyword evidence="6" id="KW-1133">Transmembrane helix</keyword>
<dbReference type="GO" id="GO:0003723">
    <property type="term" value="F:RNA binding"/>
    <property type="evidence" value="ECO:0007669"/>
    <property type="project" value="InterPro"/>
</dbReference>
<dbReference type="GO" id="GO:0009982">
    <property type="term" value="F:pseudouridine synthase activity"/>
    <property type="evidence" value="ECO:0007669"/>
    <property type="project" value="InterPro"/>
</dbReference>
<accession>A0A9Q1KFG1</accession>
<dbReference type="InterPro" id="IPR001406">
    <property type="entry name" value="PsdUridine_synth_TruA"/>
</dbReference>
<evidence type="ECO:0000256" key="2">
    <source>
        <dbReference type="ARBA" id="ARBA00022694"/>
    </source>
</evidence>
<comment type="catalytic activity">
    <reaction evidence="4">
        <text>a uridine in tRNA = a pseudouridine in tRNA</text>
        <dbReference type="Rhea" id="RHEA:54572"/>
        <dbReference type="Rhea" id="RHEA-COMP:13339"/>
        <dbReference type="Rhea" id="RHEA-COMP:13934"/>
        <dbReference type="ChEBI" id="CHEBI:65314"/>
        <dbReference type="ChEBI" id="CHEBI:65315"/>
    </reaction>
</comment>
<dbReference type="GO" id="GO:0031119">
    <property type="term" value="P:tRNA pseudouridine synthesis"/>
    <property type="evidence" value="ECO:0007669"/>
    <property type="project" value="TreeGrafter"/>
</dbReference>
<reference evidence="7" key="1">
    <citation type="submission" date="2022-04" db="EMBL/GenBank/DDBJ databases">
        <title>Carnegiea gigantea Genome sequencing and assembly v2.</title>
        <authorList>
            <person name="Copetti D."/>
            <person name="Sanderson M.J."/>
            <person name="Burquez A."/>
            <person name="Wojciechowski M.F."/>
        </authorList>
    </citation>
    <scope>NUCLEOTIDE SEQUENCE</scope>
    <source>
        <strain evidence="7">SGP5-SGP5p</strain>
        <tissue evidence="7">Aerial part</tissue>
    </source>
</reference>
<evidence type="ECO:0000256" key="1">
    <source>
        <dbReference type="ARBA" id="ARBA00009375"/>
    </source>
</evidence>
<keyword evidence="8" id="KW-1185">Reference proteome</keyword>
<keyword evidence="3" id="KW-0413">Isomerase</keyword>
<evidence type="ECO:0000256" key="3">
    <source>
        <dbReference type="ARBA" id="ARBA00023235"/>
    </source>
</evidence>
<feature type="transmembrane region" description="Helical" evidence="6">
    <location>
        <begin position="398"/>
        <end position="417"/>
    </location>
</feature>
<keyword evidence="2" id="KW-0819">tRNA processing</keyword>
<dbReference type="InterPro" id="IPR020103">
    <property type="entry name" value="PsdUridine_synth_cat_dom_sf"/>
</dbReference>
<evidence type="ECO:0000256" key="6">
    <source>
        <dbReference type="SAM" id="Phobius"/>
    </source>
</evidence>
<dbReference type="PANTHER" id="PTHR11142">
    <property type="entry name" value="PSEUDOURIDYLATE SYNTHASE"/>
    <property type="match status" value="1"/>
</dbReference>
<dbReference type="FunFam" id="3.30.70.580:FF:000002">
    <property type="entry name" value="tRNA pseudouridine synthase"/>
    <property type="match status" value="1"/>
</dbReference>
<feature type="region of interest" description="Disordered" evidence="5">
    <location>
        <begin position="56"/>
        <end position="80"/>
    </location>
</feature>
<dbReference type="AlphaFoldDB" id="A0A9Q1KFG1"/>
<dbReference type="Proteomes" id="UP001153076">
    <property type="component" value="Unassembled WGS sequence"/>
</dbReference>
<evidence type="ECO:0008006" key="9">
    <source>
        <dbReference type="Google" id="ProtNLM"/>
    </source>
</evidence>